<dbReference type="Gene3D" id="3.40.225.10">
    <property type="entry name" value="Class II aldolase/adducin N-terminal domain"/>
    <property type="match status" value="1"/>
</dbReference>
<dbReference type="Pfam" id="PF00596">
    <property type="entry name" value="Aldolase_II"/>
    <property type="match status" value="1"/>
</dbReference>
<keyword evidence="1" id="KW-0479">Metal-binding</keyword>
<protein>
    <submittedName>
        <fullName evidence="4">Ribulose-5-phosphate 4-epimerase/Fuculose-1-phosphate aldolase</fullName>
    </submittedName>
</protein>
<dbReference type="InterPro" id="IPR050197">
    <property type="entry name" value="Aldolase_class_II_sugar_metab"/>
</dbReference>
<dbReference type="Proteomes" id="UP000199397">
    <property type="component" value="Unassembled WGS sequence"/>
</dbReference>
<dbReference type="GO" id="GO:0005829">
    <property type="term" value="C:cytosol"/>
    <property type="evidence" value="ECO:0007669"/>
    <property type="project" value="TreeGrafter"/>
</dbReference>
<gene>
    <name evidence="4" type="ORF">SAMN05660964_02034</name>
</gene>
<dbReference type="InterPro" id="IPR001303">
    <property type="entry name" value="Aldolase_II/adducin_N"/>
</dbReference>
<evidence type="ECO:0000256" key="1">
    <source>
        <dbReference type="ARBA" id="ARBA00022723"/>
    </source>
</evidence>
<keyword evidence="5" id="KW-1185">Reference proteome</keyword>
<dbReference type="PANTHER" id="PTHR22789:SF0">
    <property type="entry name" value="3-OXO-TETRONATE 4-PHOSPHATE DECARBOXYLASE-RELATED"/>
    <property type="match status" value="1"/>
</dbReference>
<evidence type="ECO:0000256" key="2">
    <source>
        <dbReference type="ARBA" id="ARBA00023239"/>
    </source>
</evidence>
<dbReference type="RefSeq" id="WP_093068213.1">
    <property type="nucleotide sequence ID" value="NZ_FNQP01000010.1"/>
</dbReference>
<dbReference type="AlphaFoldDB" id="A0A1H4CQ44"/>
<proteinExistence type="predicted"/>
<accession>A0A1H4CQ44</accession>
<keyword evidence="2" id="KW-0456">Lyase</keyword>
<dbReference type="PANTHER" id="PTHR22789">
    <property type="entry name" value="FUCULOSE PHOSPHATE ALDOLASE"/>
    <property type="match status" value="1"/>
</dbReference>
<dbReference type="SMART" id="SM01007">
    <property type="entry name" value="Aldolase_II"/>
    <property type="match status" value="1"/>
</dbReference>
<evidence type="ECO:0000313" key="4">
    <source>
        <dbReference type="EMBL" id="SEA62470.1"/>
    </source>
</evidence>
<dbReference type="InterPro" id="IPR036409">
    <property type="entry name" value="Aldolase_II/adducin_N_sf"/>
</dbReference>
<organism evidence="4 5">
    <name type="scientific">Thiothrix caldifontis</name>
    <dbReference type="NCBI Taxonomy" id="525918"/>
    <lineage>
        <taxon>Bacteria</taxon>
        <taxon>Pseudomonadati</taxon>
        <taxon>Pseudomonadota</taxon>
        <taxon>Gammaproteobacteria</taxon>
        <taxon>Thiotrichales</taxon>
        <taxon>Thiotrichaceae</taxon>
        <taxon>Thiothrix</taxon>
    </lineage>
</organism>
<sequence length="215" mass="23564">MHLPEAEGVIKFTLSYTASDEGLDCPDFDALNHSRSLLWQWGVVGQDDLRYGGLGYGNVSVRTVERESTGAFVITGTQTGHLPTLTAQHYAQVLSYDVKRHWLQAFGARKPSSEAMTHAAIYQCMPTTVNAVIHGHHPRIWQQAQALGLVCMAADIAYGTPQMAQVMQAVLRDTQPARNTVVMLGHEDGFITWGESLAEAVALVRQLLQDAAHIP</sequence>
<evidence type="ECO:0000259" key="3">
    <source>
        <dbReference type="SMART" id="SM01007"/>
    </source>
</evidence>
<dbReference type="GO" id="GO:0046872">
    <property type="term" value="F:metal ion binding"/>
    <property type="evidence" value="ECO:0007669"/>
    <property type="project" value="UniProtKB-KW"/>
</dbReference>
<evidence type="ECO:0000313" key="5">
    <source>
        <dbReference type="Proteomes" id="UP000199397"/>
    </source>
</evidence>
<dbReference type="GO" id="GO:0016832">
    <property type="term" value="F:aldehyde-lyase activity"/>
    <property type="evidence" value="ECO:0007669"/>
    <property type="project" value="TreeGrafter"/>
</dbReference>
<name>A0A1H4CQ44_9GAMM</name>
<dbReference type="OrthoDB" id="422493at2"/>
<dbReference type="EMBL" id="FNQP01000010">
    <property type="protein sequence ID" value="SEA62470.1"/>
    <property type="molecule type" value="Genomic_DNA"/>
</dbReference>
<dbReference type="GO" id="GO:0019323">
    <property type="term" value="P:pentose catabolic process"/>
    <property type="evidence" value="ECO:0007669"/>
    <property type="project" value="TreeGrafter"/>
</dbReference>
<feature type="domain" description="Class II aldolase/adducin N-terminal" evidence="3">
    <location>
        <begin position="36"/>
        <end position="215"/>
    </location>
</feature>
<reference evidence="4 5" key="1">
    <citation type="submission" date="2016-10" db="EMBL/GenBank/DDBJ databases">
        <authorList>
            <person name="de Groot N.N."/>
        </authorList>
    </citation>
    <scope>NUCLEOTIDE SEQUENCE [LARGE SCALE GENOMIC DNA]</scope>
    <source>
        <strain evidence="4 5">DSM 21228</strain>
    </source>
</reference>
<dbReference type="SUPFAM" id="SSF53639">
    <property type="entry name" value="AraD/HMP-PK domain-like"/>
    <property type="match status" value="1"/>
</dbReference>
<dbReference type="STRING" id="525918.SAMN05660964_02034"/>